<evidence type="ECO:0000313" key="3">
    <source>
        <dbReference type="Proteomes" id="UP000680750"/>
    </source>
</evidence>
<dbReference type="SUPFAM" id="SSF55298">
    <property type="entry name" value="YjgF-like"/>
    <property type="match status" value="1"/>
</dbReference>
<dbReference type="Gene3D" id="3.30.1330.40">
    <property type="entry name" value="RutC-like"/>
    <property type="match status" value="1"/>
</dbReference>
<protein>
    <submittedName>
        <fullName evidence="2">Reactive intermediate/imine deaminase</fullName>
    </submittedName>
</protein>
<dbReference type="InterPro" id="IPR006175">
    <property type="entry name" value="YjgF/YER057c/UK114"/>
</dbReference>
<keyword evidence="3" id="KW-1185">Reference proteome</keyword>
<feature type="region of interest" description="Disordered" evidence="1">
    <location>
        <begin position="1"/>
        <end position="20"/>
    </location>
</feature>
<name>A0A810KZJ4_9ACTN</name>
<dbReference type="GO" id="GO:0005829">
    <property type="term" value="C:cytosol"/>
    <property type="evidence" value="ECO:0007669"/>
    <property type="project" value="TreeGrafter"/>
</dbReference>
<dbReference type="Proteomes" id="UP000680750">
    <property type="component" value="Chromosome"/>
</dbReference>
<dbReference type="CDD" id="cd00448">
    <property type="entry name" value="YjgF_YER057c_UK114_family"/>
    <property type="match status" value="1"/>
</dbReference>
<organism evidence="2 3">
    <name type="scientific">Actinocatenispora sera</name>
    <dbReference type="NCBI Taxonomy" id="390989"/>
    <lineage>
        <taxon>Bacteria</taxon>
        <taxon>Bacillati</taxon>
        <taxon>Actinomycetota</taxon>
        <taxon>Actinomycetes</taxon>
        <taxon>Micromonosporales</taxon>
        <taxon>Micromonosporaceae</taxon>
        <taxon>Actinocatenispora</taxon>
    </lineage>
</organism>
<proteinExistence type="predicted"/>
<evidence type="ECO:0000313" key="2">
    <source>
        <dbReference type="EMBL" id="BCJ27428.1"/>
    </source>
</evidence>
<gene>
    <name evidence="2" type="ORF">Asera_15360</name>
</gene>
<accession>A0A810KZJ4</accession>
<dbReference type="PANTHER" id="PTHR11803:SF39">
    <property type="entry name" value="2-IMINOBUTANOATE_2-IMINOPROPANOATE DEAMINASE"/>
    <property type="match status" value="1"/>
</dbReference>
<dbReference type="PANTHER" id="PTHR11803">
    <property type="entry name" value="2-IMINOBUTANOATE/2-IMINOPROPANOATE DEAMINASE RIDA"/>
    <property type="match status" value="1"/>
</dbReference>
<sequence>MEQIMADRQGLRTDQAPAPAGGYSQGVAIDGFVYTAGMGPIDPATGKAVGDDVATQTRQVMKNLGAVLAQRGLGFEHVVKATVHLQELHRDFAEFDKAYREFFTADPAPVRTTVGSDLNNILVEIDFVAHE</sequence>
<dbReference type="AlphaFoldDB" id="A0A810KZJ4"/>
<dbReference type="InterPro" id="IPR035959">
    <property type="entry name" value="RutC-like_sf"/>
</dbReference>
<dbReference type="KEGG" id="aser:Asera_15360"/>
<dbReference type="GO" id="GO:0019239">
    <property type="term" value="F:deaminase activity"/>
    <property type="evidence" value="ECO:0007669"/>
    <property type="project" value="TreeGrafter"/>
</dbReference>
<evidence type="ECO:0000256" key="1">
    <source>
        <dbReference type="SAM" id="MobiDB-lite"/>
    </source>
</evidence>
<reference evidence="2" key="1">
    <citation type="submission" date="2020-08" db="EMBL/GenBank/DDBJ databases">
        <title>Whole genome shotgun sequence of Actinocatenispora sera NBRC 101916.</title>
        <authorList>
            <person name="Komaki H."/>
            <person name="Tamura T."/>
        </authorList>
    </citation>
    <scope>NUCLEOTIDE SEQUENCE</scope>
    <source>
        <strain evidence="2">NBRC 101916</strain>
    </source>
</reference>
<dbReference type="Pfam" id="PF01042">
    <property type="entry name" value="Ribonuc_L-PSP"/>
    <property type="match status" value="1"/>
</dbReference>
<dbReference type="EMBL" id="AP023354">
    <property type="protein sequence ID" value="BCJ27428.1"/>
    <property type="molecule type" value="Genomic_DNA"/>
</dbReference>